<protein>
    <submittedName>
        <fullName evidence="2">Multidrug efflux pump</fullName>
    </submittedName>
</protein>
<feature type="transmembrane region" description="Helical" evidence="1">
    <location>
        <begin position="15"/>
        <end position="34"/>
    </location>
</feature>
<dbReference type="Gene3D" id="3.30.70.1320">
    <property type="entry name" value="Multidrug efflux transporter AcrB pore domain like"/>
    <property type="match status" value="1"/>
</dbReference>
<feature type="transmembrane region" description="Helical" evidence="1">
    <location>
        <begin position="536"/>
        <end position="556"/>
    </location>
</feature>
<dbReference type="InterPro" id="IPR001036">
    <property type="entry name" value="Acrflvin-R"/>
</dbReference>
<dbReference type="RefSeq" id="WP_093912239.1">
    <property type="nucleotide sequence ID" value="NZ_FONL01000001.1"/>
</dbReference>
<gene>
    <name evidence="2" type="ORF">SAMN05216245_1017</name>
</gene>
<feature type="transmembrane region" description="Helical" evidence="1">
    <location>
        <begin position="432"/>
        <end position="452"/>
    </location>
</feature>
<keyword evidence="1" id="KW-1133">Transmembrane helix</keyword>
<feature type="transmembrane region" description="Helical" evidence="1">
    <location>
        <begin position="962"/>
        <end position="981"/>
    </location>
</feature>
<dbReference type="Gene3D" id="3.30.2090.10">
    <property type="entry name" value="Multidrug efflux transporter AcrB TolC docking domain, DN and DC subdomains"/>
    <property type="match status" value="2"/>
</dbReference>
<feature type="transmembrane region" description="Helical" evidence="1">
    <location>
        <begin position="920"/>
        <end position="941"/>
    </location>
</feature>
<feature type="transmembrane region" description="Helical" evidence="1">
    <location>
        <begin position="362"/>
        <end position="383"/>
    </location>
</feature>
<feature type="transmembrane region" description="Helical" evidence="1">
    <location>
        <begin position="894"/>
        <end position="914"/>
    </location>
</feature>
<keyword evidence="1" id="KW-0812">Transmembrane</keyword>
<dbReference type="Pfam" id="PF00873">
    <property type="entry name" value="ACR_tran"/>
    <property type="match status" value="1"/>
</dbReference>
<dbReference type="OrthoDB" id="9757876at2"/>
<dbReference type="PANTHER" id="PTHR32063">
    <property type="match status" value="1"/>
</dbReference>
<feature type="transmembrane region" description="Helical" evidence="1">
    <location>
        <begin position="464"/>
        <end position="492"/>
    </location>
</feature>
<accession>A0A1I1WZW3</accession>
<feature type="transmembrane region" description="Helical" evidence="1">
    <location>
        <begin position="389"/>
        <end position="411"/>
    </location>
</feature>
<dbReference type="EMBL" id="FONL01000001">
    <property type="protein sequence ID" value="SFE00647.1"/>
    <property type="molecule type" value="Genomic_DNA"/>
</dbReference>
<dbReference type="SUPFAM" id="SSF82693">
    <property type="entry name" value="Multidrug efflux transporter AcrB pore domain, PN1, PN2, PC1 and PC2 subdomains"/>
    <property type="match status" value="3"/>
</dbReference>
<keyword evidence="1" id="KW-0472">Membrane</keyword>
<dbReference type="Proteomes" id="UP000198896">
    <property type="component" value="Unassembled WGS sequence"/>
</dbReference>
<dbReference type="GO" id="GO:0005886">
    <property type="term" value="C:plasma membrane"/>
    <property type="evidence" value="ECO:0007669"/>
    <property type="project" value="TreeGrafter"/>
</dbReference>
<evidence type="ECO:0000256" key="1">
    <source>
        <dbReference type="SAM" id="Phobius"/>
    </source>
</evidence>
<dbReference type="InterPro" id="IPR027463">
    <property type="entry name" value="AcrB_DN_DC_subdom"/>
</dbReference>
<dbReference type="PANTHER" id="PTHR32063:SF18">
    <property type="entry name" value="CATION EFFLUX SYSTEM PROTEIN"/>
    <property type="match status" value="1"/>
</dbReference>
<dbReference type="STRING" id="1123323.SAMN05216245_1017"/>
<dbReference type="AlphaFoldDB" id="A0A1I1WZW3"/>
<dbReference type="GO" id="GO:0042910">
    <property type="term" value="F:xenobiotic transmembrane transporter activity"/>
    <property type="evidence" value="ECO:0007669"/>
    <property type="project" value="TreeGrafter"/>
</dbReference>
<proteinExistence type="predicted"/>
<feature type="transmembrane region" description="Helical" evidence="1">
    <location>
        <begin position="868"/>
        <end position="887"/>
    </location>
</feature>
<name>A0A1I1WZW3_9FIRM</name>
<dbReference type="Gene3D" id="1.20.1640.10">
    <property type="entry name" value="Multidrug efflux transporter AcrB transmembrane domain"/>
    <property type="match status" value="2"/>
</dbReference>
<dbReference type="PRINTS" id="PR00702">
    <property type="entry name" value="ACRIFLAVINRP"/>
</dbReference>
<dbReference type="SUPFAM" id="SSF82866">
    <property type="entry name" value="Multidrug efflux transporter AcrB transmembrane domain"/>
    <property type="match status" value="2"/>
</dbReference>
<keyword evidence="3" id="KW-1185">Reference proteome</keyword>
<reference evidence="2 3" key="1">
    <citation type="submission" date="2016-10" db="EMBL/GenBank/DDBJ databases">
        <authorList>
            <person name="de Groot N.N."/>
        </authorList>
    </citation>
    <scope>NUCLEOTIDE SEQUENCE [LARGE SCALE GENOMIC DNA]</scope>
    <source>
        <strain evidence="2 3">DSM 9236</strain>
    </source>
</reference>
<feature type="transmembrane region" description="Helical" evidence="1">
    <location>
        <begin position="987"/>
        <end position="1018"/>
    </location>
</feature>
<evidence type="ECO:0000313" key="2">
    <source>
        <dbReference type="EMBL" id="SFE00647.1"/>
    </source>
</evidence>
<dbReference type="SUPFAM" id="SSF82714">
    <property type="entry name" value="Multidrug efflux transporter AcrB TolC docking domain, DN and DC subdomains"/>
    <property type="match status" value="2"/>
</dbReference>
<sequence>MNTNWAEWSIKHKQVVYFFSVLIAIMGIFSYLILGRQEDPNFTVKQMVVSAAWPGATAKQMEMQVTDKIEKIIQTVPDVDYITSYSRPGTCVVNVYLKDSVSPETTRLRWQEVRNLVNDGRRTLPSDLYGPFFNDHFDDVFGNVYAITSDSFSYEEMRKVASRIKDQFVLVPDVKKVELLGVQPEKIYIQLDNAKLSQLGMSVDQLAAVIQAETSVAPAAMKHDDQSNVYLRLTGIPDTVKNIENLPISGNGRTLRLGDVAAVKRDYADPAEPKMYFNGKPAVGIAISMVDGGNNLTLGENLDKKCREIRKGLPLGFELNQVLNQPQVVKNSISEFMESLIEAIMIVLVVSLMTLGRQSGYVISACIPLVLMCSMAGMFLLGIDLHKLSLGALIVSLGMLVDDSVVVVEMIETKINEGWDRIRACSFAFESCARPLLTGTMITCVSFMPIAFAKSNVGEYAGSLFAVITVTLMSSWLVSATVAPALAHAWLVPPDLNNDKKKTGVTEGNENKSLEYESGFYGVFRELLDWALKHRVAVLIITVCIFCGSLLLSKLLKREFFPASVRPELLVELNLPEGSSLQASDEAAKKLTQLVMKEKGVASISTYVGKSSPRFVLVLDPVQPRDNYAQLVVVAEDLQSRMALEKKIKTMVEEQLPNVQSYSRSIPLGPPTPYPVMIRVRALTDAQAKEYAGQLKQIMLQNKNVTMVRYDWMEKAPAVKVELDDDKLRQMGLTRKTVASALYAEISGYTVSQYYEGDQAIDMVFRLEPRNHENISDLGAMSIPTARGAVQLNQVAYLSYEKEDGMIWRRNLLPTITVNAGIIDGVTGNDVAEQIMEQAKELRKNLPAGVSIELDGPSEKSANSLRSILGPVPIMLVIMLVLLMLMLMDVKKVFVVLCTAPLGIIGVFLGLFLFNTPLGIMAVVGALALIGTVIRNATVLVDQIDQHLAAGMPPLKAVKESAVVRFRPIMLTALTTVLGLIPMFPSAFWRGLAIAISSGLTVATLITLIVLPVVYCMVFKIGNEE</sequence>
<dbReference type="Gene3D" id="3.30.70.1440">
    <property type="entry name" value="Multidrug efflux transporter AcrB pore domain"/>
    <property type="match status" value="1"/>
</dbReference>
<organism evidence="2 3">
    <name type="scientific">Succiniclasticum ruminis DSM 9236</name>
    <dbReference type="NCBI Taxonomy" id="1123323"/>
    <lineage>
        <taxon>Bacteria</taxon>
        <taxon>Bacillati</taxon>
        <taxon>Bacillota</taxon>
        <taxon>Negativicutes</taxon>
        <taxon>Acidaminococcales</taxon>
        <taxon>Acidaminococcaceae</taxon>
        <taxon>Succiniclasticum</taxon>
    </lineage>
</organism>
<evidence type="ECO:0000313" key="3">
    <source>
        <dbReference type="Proteomes" id="UP000198896"/>
    </source>
</evidence>
<dbReference type="Gene3D" id="3.30.70.1430">
    <property type="entry name" value="Multidrug efflux transporter AcrB pore domain"/>
    <property type="match status" value="2"/>
</dbReference>